<feature type="compositionally biased region" description="Polar residues" evidence="1">
    <location>
        <begin position="282"/>
        <end position="304"/>
    </location>
</feature>
<evidence type="ECO:0000313" key="3">
    <source>
        <dbReference type="Proteomes" id="UP000761534"/>
    </source>
</evidence>
<gene>
    <name evidence="2" type="ORF">TRICI_004208</name>
</gene>
<dbReference type="EMBL" id="SWFS01000319">
    <property type="protein sequence ID" value="KAA8910190.1"/>
    <property type="molecule type" value="Genomic_DNA"/>
</dbReference>
<evidence type="ECO:0000256" key="1">
    <source>
        <dbReference type="SAM" id="MobiDB-lite"/>
    </source>
</evidence>
<feature type="region of interest" description="Disordered" evidence="1">
    <location>
        <begin position="115"/>
        <end position="155"/>
    </location>
</feature>
<accession>A0A642V1H2</accession>
<dbReference type="AlphaFoldDB" id="A0A642V1H2"/>
<protein>
    <submittedName>
        <fullName evidence="2">Uncharacterized protein</fullName>
    </submittedName>
</protein>
<dbReference type="OrthoDB" id="5863171at2759"/>
<feature type="region of interest" description="Disordered" evidence="1">
    <location>
        <begin position="280"/>
        <end position="304"/>
    </location>
</feature>
<feature type="compositionally biased region" description="Polar residues" evidence="1">
    <location>
        <begin position="123"/>
        <end position="133"/>
    </location>
</feature>
<evidence type="ECO:0000313" key="2">
    <source>
        <dbReference type="EMBL" id="KAA8910190.1"/>
    </source>
</evidence>
<dbReference type="Proteomes" id="UP000761534">
    <property type="component" value="Unassembled WGS sequence"/>
</dbReference>
<organism evidence="2 3">
    <name type="scientific">Trichomonascus ciferrii</name>
    <dbReference type="NCBI Taxonomy" id="44093"/>
    <lineage>
        <taxon>Eukaryota</taxon>
        <taxon>Fungi</taxon>
        <taxon>Dikarya</taxon>
        <taxon>Ascomycota</taxon>
        <taxon>Saccharomycotina</taxon>
        <taxon>Dipodascomycetes</taxon>
        <taxon>Dipodascales</taxon>
        <taxon>Trichomonascaceae</taxon>
        <taxon>Trichomonascus</taxon>
        <taxon>Trichomonascus ciferrii complex</taxon>
    </lineage>
</organism>
<comment type="caution">
    <text evidence="2">The sequence shown here is derived from an EMBL/GenBank/DDBJ whole genome shotgun (WGS) entry which is preliminary data.</text>
</comment>
<proteinExistence type="predicted"/>
<sequence length="586" mass="64564">MKVPVKYAPSVFLIATNAILATAENNTDMTSDMILTASQMASIVGRGIGLTKGDGVDSKVVENDFICPLANNVADMVSKTLEEVGDQPQGKTKGLLNQFSGLSKSIEKVSSERDVSCDGLESMQEQAKKVTSLNRKRDDSGEDEDGVDTDFEKKDDEHYETSDAFALLSQRSLGILVRAGHITGEGRLPEDFLCGSVDTTTKAVDTLKGKMSTTLHKETKKNIGRAVTNGYRFTENAKNNSISCDSKVSNLAKSLKNIGKEAGIAQSRASESATASSLATKIASQTATPTDGSSSEETAAEVSNNVASPKNSFNALYIGILFSHNRQYPFPRSMGYVQLNHLFTSRQRSKRRSVLGPVLCHNPQIDRIVVDVADAQWFCRDCQPRRRELPLETGITGEGLSLEMKKTYLSSLSKAQLIELIEYAETLEPKLPLYSPNTHSLALKMQLQNNKRLHQSGSKVDYEDLLVDAMNAKAMGKGVELSQIWSWIEKDTNSANTIDSSFLQSATRALQRALRRGRIIKNGNLYYVNPSYQPPSELSLSQYLSTDDEALFSEIPMRIPPPTEEDQYFCIDDNDEVFSHKVYIKT</sequence>
<name>A0A642V1H2_9ASCO</name>
<dbReference type="VEuPathDB" id="FungiDB:TRICI_004208"/>
<keyword evidence="3" id="KW-1185">Reference proteome</keyword>
<feature type="compositionally biased region" description="Acidic residues" evidence="1">
    <location>
        <begin position="140"/>
        <end position="149"/>
    </location>
</feature>
<reference evidence="2" key="1">
    <citation type="journal article" date="2019" name="G3 (Bethesda)">
        <title>Genome Assemblies of Two Rare Opportunistic Yeast Pathogens: Diutina rugosa (syn. Candida rugosa) and Trichomonascus ciferrii (syn. Candida ciferrii).</title>
        <authorList>
            <person name="Mixao V."/>
            <person name="Saus E."/>
            <person name="Hansen A.P."/>
            <person name="Lass-Florl C."/>
            <person name="Gabaldon T."/>
        </authorList>
    </citation>
    <scope>NUCLEOTIDE SEQUENCE</scope>
    <source>
        <strain evidence="2">CBS 4856</strain>
    </source>
</reference>